<evidence type="ECO:0000313" key="2">
    <source>
        <dbReference type="Proteomes" id="UP000544222"/>
    </source>
</evidence>
<protein>
    <submittedName>
        <fullName evidence="1">Uncharacterized protein</fullName>
    </submittedName>
</protein>
<sequence>MISNHKNCRESLFLYDKTQSLHYEAITQKSVIQKHSE</sequence>
<dbReference type="Proteomes" id="UP000544222">
    <property type="component" value="Unassembled WGS sequence"/>
</dbReference>
<proteinExistence type="predicted"/>
<accession>A0A7W5DTZ9</accession>
<evidence type="ECO:0000313" key="1">
    <source>
        <dbReference type="EMBL" id="MBB3188670.1"/>
    </source>
</evidence>
<gene>
    <name evidence="1" type="ORF">FHX64_002868</name>
</gene>
<reference evidence="1 2" key="1">
    <citation type="submission" date="2020-08" db="EMBL/GenBank/DDBJ databases">
        <title>Genomic Encyclopedia of Type Strains, Phase IV (KMG-IV): sequencing the most valuable type-strain genomes for metagenomic binning, comparative biology and taxonomic classification.</title>
        <authorList>
            <person name="Goeker M."/>
        </authorList>
    </citation>
    <scope>NUCLEOTIDE SEQUENCE [LARGE SCALE GENOMIC DNA]</scope>
    <source>
        <strain evidence="1 2">DSM 27471</strain>
    </source>
</reference>
<name>A0A7W5DTZ9_9PORP</name>
<keyword evidence="2" id="KW-1185">Reference proteome</keyword>
<dbReference type="AlphaFoldDB" id="A0A7W5DTZ9"/>
<organism evidence="1 2">
    <name type="scientific">Microbacter margulisiae</name>
    <dbReference type="NCBI Taxonomy" id="1350067"/>
    <lineage>
        <taxon>Bacteria</taxon>
        <taxon>Pseudomonadati</taxon>
        <taxon>Bacteroidota</taxon>
        <taxon>Bacteroidia</taxon>
        <taxon>Bacteroidales</taxon>
        <taxon>Porphyromonadaceae</taxon>
        <taxon>Microbacter</taxon>
    </lineage>
</organism>
<comment type="caution">
    <text evidence="1">The sequence shown here is derived from an EMBL/GenBank/DDBJ whole genome shotgun (WGS) entry which is preliminary data.</text>
</comment>
<dbReference type="EMBL" id="JACHYB010000002">
    <property type="protein sequence ID" value="MBB3188670.1"/>
    <property type="molecule type" value="Genomic_DNA"/>
</dbReference>